<dbReference type="EMBL" id="CASHTH010001979">
    <property type="protein sequence ID" value="CAI8022866.1"/>
    <property type="molecule type" value="Genomic_DNA"/>
</dbReference>
<keyword evidence="3" id="KW-1185">Reference proteome</keyword>
<organism evidence="2 3">
    <name type="scientific">Geodia barretti</name>
    <name type="common">Barrett's horny sponge</name>
    <dbReference type="NCBI Taxonomy" id="519541"/>
    <lineage>
        <taxon>Eukaryota</taxon>
        <taxon>Metazoa</taxon>
        <taxon>Porifera</taxon>
        <taxon>Demospongiae</taxon>
        <taxon>Heteroscleromorpha</taxon>
        <taxon>Tetractinellida</taxon>
        <taxon>Astrophorina</taxon>
        <taxon>Geodiidae</taxon>
        <taxon>Geodia</taxon>
    </lineage>
</organism>
<gene>
    <name evidence="2" type="ORF">GBAR_LOCUS13382</name>
</gene>
<sequence length="63" mass="6936">ANFAQLNVKLCLGHPQLYLCLYVHIIATTITTIGILCTPIVIDDHMYTVVSAIMIVVSIIHTL</sequence>
<protein>
    <submittedName>
        <fullName evidence="2">Uncharacterized protein</fullName>
    </submittedName>
</protein>
<reference evidence="2" key="1">
    <citation type="submission" date="2023-03" db="EMBL/GenBank/DDBJ databases">
        <authorList>
            <person name="Steffen K."/>
            <person name="Cardenas P."/>
        </authorList>
    </citation>
    <scope>NUCLEOTIDE SEQUENCE</scope>
</reference>
<dbReference type="Proteomes" id="UP001174909">
    <property type="component" value="Unassembled WGS sequence"/>
</dbReference>
<evidence type="ECO:0000313" key="2">
    <source>
        <dbReference type="EMBL" id="CAI8022866.1"/>
    </source>
</evidence>
<keyword evidence="1" id="KW-0472">Membrane</keyword>
<feature type="transmembrane region" description="Helical" evidence="1">
    <location>
        <begin position="16"/>
        <end position="38"/>
    </location>
</feature>
<accession>A0AA35S6K3</accession>
<keyword evidence="1" id="KW-1133">Transmembrane helix</keyword>
<name>A0AA35S6K3_GEOBA</name>
<keyword evidence="1" id="KW-0812">Transmembrane</keyword>
<feature type="non-terminal residue" evidence="2">
    <location>
        <position position="1"/>
    </location>
</feature>
<dbReference type="AlphaFoldDB" id="A0AA35S6K3"/>
<evidence type="ECO:0000256" key="1">
    <source>
        <dbReference type="SAM" id="Phobius"/>
    </source>
</evidence>
<proteinExistence type="predicted"/>
<evidence type="ECO:0000313" key="3">
    <source>
        <dbReference type="Proteomes" id="UP001174909"/>
    </source>
</evidence>
<comment type="caution">
    <text evidence="2">The sequence shown here is derived from an EMBL/GenBank/DDBJ whole genome shotgun (WGS) entry which is preliminary data.</text>
</comment>